<accession>R1GNL2</accession>
<feature type="transmembrane region" description="Helical" evidence="1">
    <location>
        <begin position="7"/>
        <end position="33"/>
    </location>
</feature>
<dbReference type="RefSeq" id="WP_002541372.1">
    <property type="nucleotide sequence ID" value="NZ_ANFM02000042.1"/>
</dbReference>
<dbReference type="EMBL" id="ANFM02000042">
    <property type="protein sequence ID" value="EOD77773.1"/>
    <property type="molecule type" value="Genomic_DNA"/>
</dbReference>
<feature type="transmembrane region" description="Helical" evidence="1">
    <location>
        <begin position="53"/>
        <end position="74"/>
    </location>
</feature>
<evidence type="ECO:0000256" key="1">
    <source>
        <dbReference type="SAM" id="Phobius"/>
    </source>
</evidence>
<dbReference type="AlphaFoldDB" id="R1GNL2"/>
<gene>
    <name evidence="2" type="ORF">D515_03536</name>
</gene>
<keyword evidence="1" id="KW-1133">Transmembrane helix</keyword>
<proteinExistence type="predicted"/>
<protein>
    <submittedName>
        <fullName evidence="2">Uncharacterized protein</fullName>
    </submittedName>
</protein>
<evidence type="ECO:0000313" key="2">
    <source>
        <dbReference type="EMBL" id="EOD77773.1"/>
    </source>
</evidence>
<dbReference type="Proteomes" id="UP000011223">
    <property type="component" value="Unassembled WGS sequence"/>
</dbReference>
<comment type="caution">
    <text evidence="2">The sequence shown here is derived from an EMBL/GenBank/DDBJ whole genome shotgun (WGS) entry which is preliminary data.</text>
</comment>
<evidence type="ECO:0000313" key="3">
    <source>
        <dbReference type="Proteomes" id="UP000011223"/>
    </source>
</evidence>
<organism evidence="2 3">
    <name type="scientific">Grimontia indica</name>
    <dbReference type="NCBI Taxonomy" id="1056512"/>
    <lineage>
        <taxon>Bacteria</taxon>
        <taxon>Pseudomonadati</taxon>
        <taxon>Pseudomonadota</taxon>
        <taxon>Gammaproteobacteria</taxon>
        <taxon>Vibrionales</taxon>
        <taxon>Vibrionaceae</taxon>
        <taxon>Grimontia</taxon>
    </lineage>
</organism>
<keyword evidence="1" id="KW-0472">Membrane</keyword>
<sequence>METTSAFLKVISSLTSVKTSIKFVIMGVLWMSFPELTRLLEKMGLTLPLENSVSTSIVVFGLGSILGETFYFIAKIMKKYSFDIVKEKIENAHKEKIEQEKKEKFLSNFTEVFQHFEPRSVFMLQELSKGQQSFSHDPEGIAILNGLLDSGYIRKSIDVNEYESVYRLNPYLKGFLEQHLQDELASSQNALDECSSSTKNMLFEVFKNPPSELSSEDYDSLKNYCKHHSSIFNCHEIHEDGDWEKPVVCYRFYVLTRYRSFVKTKFLLANFDIEVQAT</sequence>
<keyword evidence="3" id="KW-1185">Reference proteome</keyword>
<name>R1GNL2_9GAMM</name>
<reference evidence="2 3" key="1">
    <citation type="journal article" date="2014" name="PLoS ONE">
        <title>Grimontia indica AK16(T), sp. nov., Isolated from a Seawater Sample Reports the Presence of Pathogenic Genes Similar to Vibrio Genus.</title>
        <authorList>
            <person name="Singh A."/>
            <person name="Vaidya B."/>
            <person name="Khatri I."/>
            <person name="Srinivas T.N."/>
            <person name="Subramanian S."/>
            <person name="Korpole S."/>
            <person name="Pinnaka A.K."/>
        </authorList>
    </citation>
    <scope>NUCLEOTIDE SEQUENCE [LARGE SCALE GENOMIC DNA]</scope>
    <source>
        <strain evidence="2 3">AK16</strain>
    </source>
</reference>
<keyword evidence="1" id="KW-0812">Transmembrane</keyword>